<feature type="transmembrane region" description="Helical" evidence="7">
    <location>
        <begin position="85"/>
        <end position="106"/>
    </location>
</feature>
<dbReference type="AlphaFoldDB" id="A0A837IDT8"/>
<feature type="transmembrane region" description="Helical" evidence="7">
    <location>
        <begin position="293"/>
        <end position="314"/>
    </location>
</feature>
<accession>A0A837IDT8</accession>
<protein>
    <submittedName>
        <fullName evidence="9">Transporter, CPA2 family</fullName>
    </submittedName>
</protein>
<dbReference type="InterPro" id="IPR038770">
    <property type="entry name" value="Na+/solute_symporter_sf"/>
</dbReference>
<dbReference type="Gene3D" id="3.40.50.720">
    <property type="entry name" value="NAD(P)-binding Rossmann-like Domain"/>
    <property type="match status" value="1"/>
</dbReference>
<evidence type="ECO:0000256" key="6">
    <source>
        <dbReference type="ARBA" id="ARBA00023136"/>
    </source>
</evidence>
<feature type="transmembrane region" description="Helical" evidence="7">
    <location>
        <begin position="6"/>
        <end position="25"/>
    </location>
</feature>
<dbReference type="Gene3D" id="1.20.1530.20">
    <property type="match status" value="1"/>
</dbReference>
<organism evidence="9 10">
    <name type="scientific">Candidatus Collierbacteria bacterium GW2011_GWB2_45_17</name>
    <dbReference type="NCBI Taxonomy" id="1618388"/>
    <lineage>
        <taxon>Bacteria</taxon>
        <taxon>Candidatus Collieribacteriota</taxon>
    </lineage>
</organism>
<feature type="transmembrane region" description="Helical" evidence="7">
    <location>
        <begin position="267"/>
        <end position="287"/>
    </location>
</feature>
<feature type="transmembrane region" description="Helical" evidence="7">
    <location>
        <begin position="143"/>
        <end position="166"/>
    </location>
</feature>
<evidence type="ECO:0000256" key="4">
    <source>
        <dbReference type="ARBA" id="ARBA00022692"/>
    </source>
</evidence>
<feature type="domain" description="RCK N-terminal" evidence="8">
    <location>
        <begin position="400"/>
        <end position="517"/>
    </location>
</feature>
<comment type="subcellular location">
    <subcellularLocation>
        <location evidence="1">Membrane</location>
        <topology evidence="1">Multi-pass membrane protein</topology>
    </subcellularLocation>
</comment>
<feature type="transmembrane region" description="Helical" evidence="7">
    <location>
        <begin position="112"/>
        <end position="131"/>
    </location>
</feature>
<keyword evidence="3" id="KW-0813">Transport</keyword>
<evidence type="ECO:0000256" key="5">
    <source>
        <dbReference type="ARBA" id="ARBA00022989"/>
    </source>
</evidence>
<name>A0A837IDT8_9BACT</name>
<feature type="transmembrane region" description="Helical" evidence="7">
    <location>
        <begin position="352"/>
        <end position="371"/>
    </location>
</feature>
<proteinExistence type="inferred from homology"/>
<sequence>MESFLVDLMVVFVSAVFFGIGFRFFKLPSIVGQVLAGFVMGMWGVLGLSSVEAMKFLSTLGVTLLLFLVGLEMNWKDIRHSGKTVFKLFVAQTILLSGVFVIFAIWVLGLSWLPALLLSIALTFSSTIVVVKTLSEGKDIKGFVGKLSLGMLLLQDLLAIVLLALIPGLKEGLSSAVLSILFLKIAIILLVVNVFGHYLISWIMKFAIKSSEDLILFSLVWLFGVVYFSTNVLELTPEIGGILAGLSLSTSWGHYQIVSKIKTLRDIFLTIFFVLLGFEVGAGPVNWFLVTEIVLMVVVGKFLVTEFTGWCCGLKRRVSFSVSMNMTQISEFGLIVMTIGFGSLLWDSELVSAVTVAGLISMVLSTILISSSSKIYKFLSKVWPRLFKYDDRTGEAVSFKNHVVLLGGDRTGRSILSFLKKNGEIVLVVDFNPEIVSRLKKRGEEVIFADVADPDVVELTNMREAKMVISTVKDVDDSLALLTEMKTRSLKVPIIVDAESAQEAAELYQAGASYVIFPHFVSGLHLGLLMRKFEKEIYEGEF</sequence>
<feature type="transmembrane region" description="Helical" evidence="7">
    <location>
        <begin position="178"/>
        <end position="202"/>
    </location>
</feature>
<dbReference type="PROSITE" id="PS51201">
    <property type="entry name" value="RCK_N"/>
    <property type="match status" value="1"/>
</dbReference>
<dbReference type="Pfam" id="PF02254">
    <property type="entry name" value="TrkA_N"/>
    <property type="match status" value="1"/>
</dbReference>
<dbReference type="SUPFAM" id="SSF51735">
    <property type="entry name" value="NAD(P)-binding Rossmann-fold domains"/>
    <property type="match status" value="1"/>
</dbReference>
<dbReference type="GO" id="GO:0015297">
    <property type="term" value="F:antiporter activity"/>
    <property type="evidence" value="ECO:0007669"/>
    <property type="project" value="InterPro"/>
</dbReference>
<comment type="similarity">
    <text evidence="2">Belongs to the monovalent cation:proton antiporter 2 (CPA2) transporter (TC 2.A.37) family.</text>
</comment>
<dbReference type="PANTHER" id="PTHR42751:SF3">
    <property type="entry name" value="SODIUM_GLUTAMATE SYMPORTER"/>
    <property type="match status" value="1"/>
</dbReference>
<evidence type="ECO:0000313" key="10">
    <source>
        <dbReference type="Proteomes" id="UP000034078"/>
    </source>
</evidence>
<dbReference type="InterPro" id="IPR003148">
    <property type="entry name" value="RCK_N"/>
</dbReference>
<keyword evidence="6 7" id="KW-0472">Membrane</keyword>
<dbReference type="EMBL" id="LCKO01000007">
    <property type="protein sequence ID" value="KKU00031.1"/>
    <property type="molecule type" value="Genomic_DNA"/>
</dbReference>
<dbReference type="GO" id="GO:0016020">
    <property type="term" value="C:membrane"/>
    <property type="evidence" value="ECO:0007669"/>
    <property type="project" value="UniProtKB-SubCell"/>
</dbReference>
<evidence type="ECO:0000256" key="7">
    <source>
        <dbReference type="SAM" id="Phobius"/>
    </source>
</evidence>
<keyword evidence="4 7" id="KW-0812">Transmembrane</keyword>
<feature type="transmembrane region" description="Helical" evidence="7">
    <location>
        <begin position="239"/>
        <end position="255"/>
    </location>
</feature>
<dbReference type="GO" id="GO:0006813">
    <property type="term" value="P:potassium ion transport"/>
    <property type="evidence" value="ECO:0007669"/>
    <property type="project" value="InterPro"/>
</dbReference>
<dbReference type="Pfam" id="PF00999">
    <property type="entry name" value="Na_H_Exchanger"/>
    <property type="match status" value="1"/>
</dbReference>
<evidence type="ECO:0000256" key="3">
    <source>
        <dbReference type="ARBA" id="ARBA00022448"/>
    </source>
</evidence>
<gene>
    <name evidence="9" type="ORF">UX01_C0007G0010</name>
</gene>
<feature type="transmembrane region" description="Helical" evidence="7">
    <location>
        <begin position="56"/>
        <end position="73"/>
    </location>
</feature>
<feature type="transmembrane region" description="Helical" evidence="7">
    <location>
        <begin position="326"/>
        <end position="346"/>
    </location>
</feature>
<evidence type="ECO:0000256" key="2">
    <source>
        <dbReference type="ARBA" id="ARBA00005551"/>
    </source>
</evidence>
<reference evidence="9 10" key="1">
    <citation type="journal article" date="2015" name="Nature">
        <title>rRNA introns, odd ribosomes, and small enigmatic genomes across a large radiation of phyla.</title>
        <authorList>
            <person name="Brown C.T."/>
            <person name="Hug L.A."/>
            <person name="Thomas B.C."/>
            <person name="Sharon I."/>
            <person name="Castelle C.J."/>
            <person name="Singh A."/>
            <person name="Wilkins M.J."/>
            <person name="Williams K.H."/>
            <person name="Banfield J.F."/>
        </authorList>
    </citation>
    <scope>NUCLEOTIDE SEQUENCE [LARGE SCALE GENOMIC DNA]</scope>
</reference>
<keyword evidence="5 7" id="KW-1133">Transmembrane helix</keyword>
<dbReference type="GO" id="GO:1902600">
    <property type="term" value="P:proton transmembrane transport"/>
    <property type="evidence" value="ECO:0007669"/>
    <property type="project" value="InterPro"/>
</dbReference>
<dbReference type="Proteomes" id="UP000034078">
    <property type="component" value="Unassembled WGS sequence"/>
</dbReference>
<dbReference type="InterPro" id="IPR006153">
    <property type="entry name" value="Cation/H_exchanger_TM"/>
</dbReference>
<dbReference type="InterPro" id="IPR036291">
    <property type="entry name" value="NAD(P)-bd_dom_sf"/>
</dbReference>
<feature type="transmembrane region" description="Helical" evidence="7">
    <location>
        <begin position="214"/>
        <end position="233"/>
    </location>
</feature>
<evidence type="ECO:0000313" key="9">
    <source>
        <dbReference type="EMBL" id="KKU00031.1"/>
    </source>
</evidence>
<comment type="caution">
    <text evidence="9">The sequence shown here is derived from an EMBL/GenBank/DDBJ whole genome shotgun (WGS) entry which is preliminary data.</text>
</comment>
<evidence type="ECO:0000256" key="1">
    <source>
        <dbReference type="ARBA" id="ARBA00004141"/>
    </source>
</evidence>
<dbReference type="PANTHER" id="PTHR42751">
    <property type="entry name" value="SODIUM/HYDROGEN EXCHANGER FAMILY/TRKA DOMAIN PROTEIN"/>
    <property type="match status" value="1"/>
</dbReference>
<feature type="transmembrane region" description="Helical" evidence="7">
    <location>
        <begin position="30"/>
        <end position="50"/>
    </location>
</feature>
<evidence type="ECO:0000259" key="8">
    <source>
        <dbReference type="PROSITE" id="PS51201"/>
    </source>
</evidence>